<dbReference type="PANTHER" id="PTHR35851">
    <property type="entry name" value="CELL DIVISION PROTEIN FTSQ"/>
    <property type="match status" value="1"/>
</dbReference>
<dbReference type="OrthoDB" id="9790370at2"/>
<evidence type="ECO:0000256" key="7">
    <source>
        <dbReference type="SAM" id="Phobius"/>
    </source>
</evidence>
<accession>A0A0P0USD7</accession>
<keyword evidence="2" id="KW-0997">Cell inner membrane</keyword>
<keyword evidence="5 7" id="KW-1133">Transmembrane helix</keyword>
<keyword evidence="1" id="KW-1003">Cell membrane</keyword>
<dbReference type="InterPro" id="IPR005548">
    <property type="entry name" value="Cell_div_FtsQ/DivIB_C"/>
</dbReference>
<dbReference type="Pfam" id="PF03799">
    <property type="entry name" value="FtsQ_DivIB_C"/>
    <property type="match status" value="1"/>
</dbReference>
<keyword evidence="4 7" id="KW-0812">Transmembrane</keyword>
<evidence type="ECO:0000256" key="3">
    <source>
        <dbReference type="ARBA" id="ARBA00022618"/>
    </source>
</evidence>
<keyword evidence="7" id="KW-0472">Membrane</keyword>
<dbReference type="Proteomes" id="UP000067399">
    <property type="component" value="Chromosome"/>
</dbReference>
<protein>
    <submittedName>
        <fullName evidence="9">Cell division protein FtsQ</fullName>
    </submittedName>
</protein>
<evidence type="ECO:0000313" key="10">
    <source>
        <dbReference type="Proteomes" id="UP000067399"/>
    </source>
</evidence>
<evidence type="ECO:0000256" key="2">
    <source>
        <dbReference type="ARBA" id="ARBA00022519"/>
    </source>
</evidence>
<name>A0A0P0USD7_9GAMM</name>
<keyword evidence="6" id="KW-0131">Cell cycle</keyword>
<dbReference type="PANTHER" id="PTHR35851:SF1">
    <property type="entry name" value="CELL DIVISION PROTEIN FTSQ"/>
    <property type="match status" value="1"/>
</dbReference>
<evidence type="ECO:0000256" key="5">
    <source>
        <dbReference type="ARBA" id="ARBA00022989"/>
    </source>
</evidence>
<dbReference type="Gene3D" id="3.40.50.11690">
    <property type="entry name" value="Cell division protein FtsQ/DivIB"/>
    <property type="match status" value="1"/>
</dbReference>
<gene>
    <name evidence="9" type="primary">ftsQ</name>
    <name evidence="9" type="ORF">BSEPE_1114</name>
</gene>
<evidence type="ECO:0000256" key="1">
    <source>
        <dbReference type="ARBA" id="ARBA00022475"/>
    </source>
</evidence>
<reference evidence="9 10" key="1">
    <citation type="journal article" date="2000" name="Mar. Ecol. Prog. Ser.">
        <title>Phylogenetic characterization of endosymbionts in three hydrothermal vent mussels: influence on host distributions.</title>
        <authorList>
            <person name="Fujiwara Y."/>
            <person name="Takai K."/>
            <person name="Uematsu K."/>
            <person name="Tsuchida S."/>
            <person name="Hunt J.C."/>
            <person name="Hashimoto J."/>
        </authorList>
    </citation>
    <scope>NUCLEOTIDE SEQUENCE [LARGE SCALE GENOMIC DNA]</scope>
    <source>
        <strain evidence="9 10">Myojin Knoll</strain>
    </source>
</reference>
<evidence type="ECO:0000256" key="4">
    <source>
        <dbReference type="ARBA" id="ARBA00022692"/>
    </source>
</evidence>
<sequence length="255" mass="29739">MIKKQNRRYNAHKKTTAQRLMPIAKILSILIILGFTIWGVVKIKEMDFLQTKITWQIDNNLLVAQSHLESKVQPLIKNKYLLLNLIEIKQVLENEPWIATANIKRLFFNSIQVSIKTHKIAMRWENINCKQKSVPGCLGYISTNGTLFMPRKTVKSNAVLAHSKAEQAVITQLYQDYQNYQKSSGEMRIHAFSKTQIDTLIFKPNIKVILGYQQKQQRLERFLKAYKELKKTTPKVKLNRASFDMRYPKGFSLKL</sequence>
<dbReference type="STRING" id="1303921.BSEPE_1114"/>
<dbReference type="Gene3D" id="3.10.20.310">
    <property type="entry name" value="membrane protein fhac"/>
    <property type="match status" value="1"/>
</dbReference>
<proteinExistence type="predicted"/>
<feature type="domain" description="Cell division protein FtsQ/DivIB C-terminal" evidence="8">
    <location>
        <begin position="139"/>
        <end position="246"/>
    </location>
</feature>
<dbReference type="InterPro" id="IPR045335">
    <property type="entry name" value="FtsQ_C_sf"/>
</dbReference>
<keyword evidence="3 9" id="KW-0132">Cell division</keyword>
<evidence type="ECO:0000256" key="6">
    <source>
        <dbReference type="ARBA" id="ARBA00023306"/>
    </source>
</evidence>
<evidence type="ECO:0000259" key="8">
    <source>
        <dbReference type="Pfam" id="PF03799"/>
    </source>
</evidence>
<dbReference type="KEGG" id="ebh:BSEPE_1114"/>
<dbReference type="RefSeq" id="WP_066044989.1">
    <property type="nucleotide sequence ID" value="NZ_AP013042.1"/>
</dbReference>
<keyword evidence="10" id="KW-1185">Reference proteome</keyword>
<dbReference type="EMBL" id="AP013042">
    <property type="protein sequence ID" value="BAS68102.1"/>
    <property type="molecule type" value="Genomic_DNA"/>
</dbReference>
<dbReference type="GO" id="GO:0090529">
    <property type="term" value="P:cell septum assembly"/>
    <property type="evidence" value="ECO:0007669"/>
    <property type="project" value="InterPro"/>
</dbReference>
<dbReference type="AlphaFoldDB" id="A0A0P0USD7"/>
<evidence type="ECO:0000313" key="9">
    <source>
        <dbReference type="EMBL" id="BAS68102.1"/>
    </source>
</evidence>
<organism evidence="9 10">
    <name type="scientific">endosymbiont of Bathymodiolus septemdierum str. Myojin knoll</name>
    <dbReference type="NCBI Taxonomy" id="1303921"/>
    <lineage>
        <taxon>Bacteria</taxon>
        <taxon>Pseudomonadati</taxon>
        <taxon>Pseudomonadota</taxon>
        <taxon>Gammaproteobacteria</taxon>
        <taxon>sulfur-oxidizing symbionts</taxon>
    </lineage>
</organism>
<reference evidence="9 10" key="2">
    <citation type="journal article" date="2016" name="ISME J.">
        <title>Heterogeneous composition of key metabolic gene clusters in a vent mussel symbiont population.</title>
        <authorList>
            <person name="Ikuta T."/>
            <person name="Takaki Y."/>
            <person name="Nagai Y."/>
            <person name="Shimamura S."/>
            <person name="Tsuda M."/>
            <person name="Kawagucci S."/>
            <person name="Aoki Y."/>
            <person name="Inoue K."/>
            <person name="Teruya M."/>
            <person name="Satou K."/>
            <person name="Teruya K."/>
            <person name="Shimoji M."/>
            <person name="Tamotsu H."/>
            <person name="Hirano T."/>
            <person name="Maruyama T."/>
            <person name="Yoshida T."/>
        </authorList>
    </citation>
    <scope>NUCLEOTIDE SEQUENCE [LARGE SCALE GENOMIC DNA]</scope>
    <source>
        <strain evidence="9 10">Myojin Knoll</strain>
    </source>
</reference>
<feature type="transmembrane region" description="Helical" evidence="7">
    <location>
        <begin position="20"/>
        <end position="41"/>
    </location>
</feature>
<dbReference type="InterPro" id="IPR026579">
    <property type="entry name" value="FtsQ"/>
</dbReference>